<dbReference type="PANTHER" id="PTHR43674">
    <property type="entry name" value="NITRILASE C965.09-RELATED"/>
    <property type="match status" value="1"/>
</dbReference>
<dbReference type="AlphaFoldDB" id="A0A081C0Y3"/>
<gene>
    <name evidence="3" type="ORF">U27_05211</name>
</gene>
<dbReference type="InterPro" id="IPR003010">
    <property type="entry name" value="C-N_Hydrolase"/>
</dbReference>
<evidence type="ECO:0000256" key="1">
    <source>
        <dbReference type="ARBA" id="ARBA00022801"/>
    </source>
</evidence>
<evidence type="ECO:0000313" key="3">
    <source>
        <dbReference type="EMBL" id="GAK58238.1"/>
    </source>
</evidence>
<feature type="domain" description="CN hydrolase" evidence="2">
    <location>
        <begin position="11"/>
        <end position="247"/>
    </location>
</feature>
<dbReference type="InterPro" id="IPR050345">
    <property type="entry name" value="Aliph_Amidase/BUP"/>
</dbReference>
<keyword evidence="1 3" id="KW-0378">Hydrolase</keyword>
<dbReference type="Proteomes" id="UP000030661">
    <property type="component" value="Unassembled WGS sequence"/>
</dbReference>
<protein>
    <submittedName>
        <fullName evidence="3">Amidohydrolase-like protein</fullName>
    </submittedName>
</protein>
<evidence type="ECO:0000259" key="2">
    <source>
        <dbReference type="Pfam" id="PF00795"/>
    </source>
</evidence>
<dbReference type="CDD" id="cd07197">
    <property type="entry name" value="nitrilase"/>
    <property type="match status" value="1"/>
</dbReference>
<evidence type="ECO:0000313" key="4">
    <source>
        <dbReference type="Proteomes" id="UP000030661"/>
    </source>
</evidence>
<dbReference type="Gene3D" id="3.60.110.10">
    <property type="entry name" value="Carbon-nitrogen hydrolase"/>
    <property type="match status" value="1"/>
</dbReference>
<accession>A0A081C0Y3</accession>
<dbReference type="STRING" id="1499967.U27_05211"/>
<dbReference type="EMBL" id="DF820467">
    <property type="protein sequence ID" value="GAK58238.1"/>
    <property type="molecule type" value="Genomic_DNA"/>
</dbReference>
<dbReference type="HOGENOM" id="CLU_1092390_0_0_0"/>
<dbReference type="GO" id="GO:0016811">
    <property type="term" value="F:hydrolase activity, acting on carbon-nitrogen (but not peptide) bonds, in linear amides"/>
    <property type="evidence" value="ECO:0007669"/>
    <property type="project" value="UniProtKB-ARBA"/>
</dbReference>
<keyword evidence="4" id="KW-1185">Reference proteome</keyword>
<dbReference type="eggNOG" id="COG0388">
    <property type="taxonomic scope" value="Bacteria"/>
</dbReference>
<proteinExistence type="predicted"/>
<dbReference type="SUPFAM" id="SSF56317">
    <property type="entry name" value="Carbon-nitrogen hydrolase"/>
    <property type="match status" value="1"/>
</dbReference>
<organism evidence="3">
    <name type="scientific">Vecturithrix granuli</name>
    <dbReference type="NCBI Taxonomy" id="1499967"/>
    <lineage>
        <taxon>Bacteria</taxon>
        <taxon>Candidatus Moduliflexota</taxon>
        <taxon>Candidatus Vecturitrichia</taxon>
        <taxon>Candidatus Vecturitrichales</taxon>
        <taxon>Candidatus Vecturitrichaceae</taxon>
        <taxon>Candidatus Vecturithrix</taxon>
    </lineage>
</organism>
<dbReference type="InterPro" id="IPR036526">
    <property type="entry name" value="C-N_Hydrolase_sf"/>
</dbReference>
<sequence length="257" mass="28679">MKVTVCELRNDLDGLKEDWQALVSHVQANASEFVLLPEMPFFPWLARTREVDPARWEESMNVHEAWIARLTELAPASIAATRPVLKHGKRLNEAFVWQKATGYAGVHTKYYLPDEAGFWEASWYERGAGDFAITTINNVQAGFLICTELWFNKHAREYVTQGIHLLLCPRVTPQSSIDKWIAGGRTAAVVSGAFCLSSNLVGTVTNGVDFGGAGWIIEPEEGTVLGVTSQQQPFLTLDIDLRVADAAKHTYPRYVRD</sequence>
<name>A0A081C0Y3_VECG1</name>
<dbReference type="PANTHER" id="PTHR43674:SF2">
    <property type="entry name" value="BETA-UREIDOPROPIONASE"/>
    <property type="match status" value="1"/>
</dbReference>
<reference evidence="3" key="1">
    <citation type="journal article" date="2015" name="PeerJ">
        <title>First genomic representation of candidate bacterial phylum KSB3 points to enhanced environmental sensing as a trigger of wastewater bulking.</title>
        <authorList>
            <person name="Sekiguchi Y."/>
            <person name="Ohashi A."/>
            <person name="Parks D.H."/>
            <person name="Yamauchi T."/>
            <person name="Tyson G.W."/>
            <person name="Hugenholtz P."/>
        </authorList>
    </citation>
    <scope>NUCLEOTIDE SEQUENCE [LARGE SCALE GENOMIC DNA]</scope>
</reference>
<dbReference type="Pfam" id="PF00795">
    <property type="entry name" value="CN_hydrolase"/>
    <property type="match status" value="1"/>
</dbReference>